<dbReference type="PATRIC" id="fig|1324261.3.peg.4790"/>
<dbReference type="SUPFAM" id="SSF53335">
    <property type="entry name" value="S-adenosyl-L-methionine-dependent methyltransferases"/>
    <property type="match status" value="1"/>
</dbReference>
<sequence length="408" mass="45497">MTEDPRGDGVSRQYDRWEYPPPVTDLAAWTTNHWDWFDPYWAHRMLWPDREYQADLDILVAGCGTFQAAVLAYMNRGAKVVAIDVSRSALQHHRQLKDRHGLDNLELRLLAVEEVSALSRDFDLIVSSGVLHHTADPLAGLTALGRCLRPDGVLGVMLYARYGRIGVEMLESAFRDLGLTQDDASVQLVVEAIATLPADHPARPYLHSARDLTSGGALVDTFLHARQRSYTVDECLQLVDSAGLAFQGWLRNAPYYPHDFVAPAGQFQALLNRLPDAKLWSVMERLQPANATHFFLACRPDRPKAQYAIDFSATDCLGYVPLLRTACLLSGDTIQLPGATLKLDPAQLPFVQLVDGRRTIGEIIDGVARRDDVGPEERPRVRDFGLTLFRSLWRLDFLAMALNAVPSA</sequence>
<gene>
    <name evidence="2" type="ORF">K875_04750</name>
</gene>
<accession>A0A051TQJ0</accession>
<proteinExistence type="predicted"/>
<comment type="caution">
    <text evidence="2">The sequence shown here is derived from an EMBL/GenBank/DDBJ whole genome shotgun (WGS) entry which is preliminary data.</text>
</comment>
<dbReference type="Proteomes" id="UP000025947">
    <property type="component" value="Unassembled WGS sequence"/>
</dbReference>
<evidence type="ECO:0000313" key="2">
    <source>
        <dbReference type="EMBL" id="KBZ59194.1"/>
    </source>
</evidence>
<dbReference type="InterPro" id="IPR029063">
    <property type="entry name" value="SAM-dependent_MTases_sf"/>
</dbReference>
<dbReference type="AlphaFoldDB" id="A0A051TQJ0"/>
<protein>
    <recommendedName>
        <fullName evidence="1">Methyltransferase type 12 domain-containing protein</fullName>
    </recommendedName>
</protein>
<dbReference type="InterPro" id="IPR013217">
    <property type="entry name" value="Methyltransf_12"/>
</dbReference>
<organism evidence="2 3">
    <name type="scientific">Mycobacterium [tuberculosis] TKK-01-0051</name>
    <dbReference type="NCBI Taxonomy" id="1324261"/>
    <lineage>
        <taxon>Bacteria</taxon>
        <taxon>Bacillati</taxon>
        <taxon>Actinomycetota</taxon>
        <taxon>Actinomycetes</taxon>
        <taxon>Mycobacteriales</taxon>
        <taxon>Mycobacteriaceae</taxon>
        <taxon>Mycobacterium</taxon>
        <taxon>Mycobacterium avium complex (MAC)</taxon>
    </lineage>
</organism>
<feature type="domain" description="Methyltransferase type 12" evidence="1">
    <location>
        <begin position="61"/>
        <end position="154"/>
    </location>
</feature>
<dbReference type="CDD" id="cd02440">
    <property type="entry name" value="AdoMet_MTases"/>
    <property type="match status" value="1"/>
</dbReference>
<dbReference type="Pfam" id="PF08242">
    <property type="entry name" value="Methyltransf_12"/>
    <property type="match status" value="1"/>
</dbReference>
<reference evidence="2 3" key="1">
    <citation type="submission" date="2014-04" db="EMBL/GenBank/DDBJ databases">
        <title>The Genome Sequence of Mycobacterium tuberculosis TKK-01-0051.</title>
        <authorList>
            <consortium name="The Broad Institute Genomics Platform"/>
            <consortium name="The Broad Institute Genome Sequencing Center for Infectious Disease"/>
            <person name="Earl A.M."/>
            <person name="Cohen K."/>
            <person name="Pym A."/>
            <person name="Bishai W."/>
            <person name="Maharaj K."/>
            <person name="Desjardins C."/>
            <person name="Abeel T."/>
            <person name="Young S."/>
            <person name="Zeng Q."/>
            <person name="Gargeya S."/>
            <person name="Abouelleil A."/>
            <person name="Alvarado L."/>
            <person name="Chapman S.B."/>
            <person name="Gainer-Dewar J."/>
            <person name="Goldberg J."/>
            <person name="Griggs A."/>
            <person name="Gujja S."/>
            <person name="Hansen M."/>
            <person name="Howarth C."/>
            <person name="Imamovic A."/>
            <person name="Larimer J."/>
            <person name="Murphy C."/>
            <person name="Naylor J."/>
            <person name="Pearson M."/>
            <person name="Poon T.W."/>
            <person name="Priest M."/>
            <person name="Roberts A."/>
            <person name="Saif S."/>
            <person name="Shea T."/>
            <person name="Sykes S."/>
            <person name="Wortman J."/>
            <person name="Nusbaum C."/>
            <person name="Birren B."/>
        </authorList>
    </citation>
    <scope>NUCLEOTIDE SEQUENCE [LARGE SCALE GENOMIC DNA]</scope>
    <source>
        <strain evidence="2 3">TKK-01-0051</strain>
    </source>
</reference>
<keyword evidence="3" id="KW-1185">Reference proteome</keyword>
<dbReference type="RefSeq" id="WP_044487124.1">
    <property type="nucleotide sequence ID" value="NZ_KK328284.1"/>
</dbReference>
<evidence type="ECO:0000313" key="3">
    <source>
        <dbReference type="Proteomes" id="UP000025947"/>
    </source>
</evidence>
<evidence type="ECO:0000259" key="1">
    <source>
        <dbReference type="Pfam" id="PF08242"/>
    </source>
</evidence>
<dbReference type="EMBL" id="JLXW01000011">
    <property type="protein sequence ID" value="KBZ59194.1"/>
    <property type="molecule type" value="Genomic_DNA"/>
</dbReference>
<dbReference type="Gene3D" id="3.40.50.150">
    <property type="entry name" value="Vaccinia Virus protein VP39"/>
    <property type="match status" value="1"/>
</dbReference>
<dbReference type="HOGENOM" id="CLU_055977_0_0_11"/>
<name>A0A051TQJ0_9MYCO</name>